<sequence length="197" mass="23082">MRTFSTDPHSPDCVFFLSDTRCVASSKIAIITYRNGDKEWTAKQFDIADEFVPCNDCIPIYFQGIFYLVSPFGQIASYDILTGEFRFVNLVMDNQFELDYNSYQRYEVFELNGYLTRINYGSLQGMYNDNFPRNPCIKRFDWSSNAWIPVSSLGDQSVFVGKQFFDVGRVKARHDEVLPNKMLLEEFRNNQNRRLLE</sequence>
<protein>
    <recommendedName>
        <fullName evidence="1">KIB1-4 beta-propeller domain-containing protein</fullName>
    </recommendedName>
</protein>
<feature type="domain" description="KIB1-4 beta-propeller" evidence="1">
    <location>
        <begin position="4"/>
        <end position="163"/>
    </location>
</feature>
<keyword evidence="3" id="KW-1185">Reference proteome</keyword>
<reference evidence="2" key="2">
    <citation type="submission" date="2023-05" db="EMBL/GenBank/DDBJ databases">
        <authorList>
            <person name="Schelkunov M.I."/>
        </authorList>
    </citation>
    <scope>NUCLEOTIDE SEQUENCE</scope>
    <source>
        <strain evidence="2">Hsosn_3</strain>
        <tissue evidence="2">Leaf</tissue>
    </source>
</reference>
<organism evidence="2 3">
    <name type="scientific">Heracleum sosnowskyi</name>
    <dbReference type="NCBI Taxonomy" id="360622"/>
    <lineage>
        <taxon>Eukaryota</taxon>
        <taxon>Viridiplantae</taxon>
        <taxon>Streptophyta</taxon>
        <taxon>Embryophyta</taxon>
        <taxon>Tracheophyta</taxon>
        <taxon>Spermatophyta</taxon>
        <taxon>Magnoliopsida</taxon>
        <taxon>eudicotyledons</taxon>
        <taxon>Gunneridae</taxon>
        <taxon>Pentapetalae</taxon>
        <taxon>asterids</taxon>
        <taxon>campanulids</taxon>
        <taxon>Apiales</taxon>
        <taxon>Apiaceae</taxon>
        <taxon>Apioideae</taxon>
        <taxon>apioid superclade</taxon>
        <taxon>Tordylieae</taxon>
        <taxon>Tordyliinae</taxon>
        <taxon>Heracleum</taxon>
    </lineage>
</organism>
<dbReference type="Pfam" id="PF03478">
    <property type="entry name" value="Beta-prop_KIB1-4"/>
    <property type="match status" value="1"/>
</dbReference>
<dbReference type="AlphaFoldDB" id="A0AAD8HJY7"/>
<comment type="caution">
    <text evidence="2">The sequence shown here is derived from an EMBL/GenBank/DDBJ whole genome shotgun (WGS) entry which is preliminary data.</text>
</comment>
<dbReference type="InterPro" id="IPR005174">
    <property type="entry name" value="KIB1-4_b-propeller"/>
</dbReference>
<dbReference type="Proteomes" id="UP001237642">
    <property type="component" value="Unassembled WGS sequence"/>
</dbReference>
<evidence type="ECO:0000313" key="3">
    <source>
        <dbReference type="Proteomes" id="UP001237642"/>
    </source>
</evidence>
<dbReference type="EMBL" id="JAUIZM010000008">
    <property type="protein sequence ID" value="KAK1368544.1"/>
    <property type="molecule type" value="Genomic_DNA"/>
</dbReference>
<proteinExistence type="predicted"/>
<evidence type="ECO:0000313" key="2">
    <source>
        <dbReference type="EMBL" id="KAK1368544.1"/>
    </source>
</evidence>
<evidence type="ECO:0000259" key="1">
    <source>
        <dbReference type="Pfam" id="PF03478"/>
    </source>
</evidence>
<name>A0AAD8HJY7_9APIA</name>
<accession>A0AAD8HJY7</accession>
<reference evidence="2" key="1">
    <citation type="submission" date="2023-02" db="EMBL/GenBank/DDBJ databases">
        <title>Genome of toxic invasive species Heracleum sosnowskyi carries increased number of genes despite the absence of recent whole-genome duplications.</title>
        <authorList>
            <person name="Schelkunov M."/>
            <person name="Shtratnikova V."/>
            <person name="Makarenko M."/>
            <person name="Klepikova A."/>
            <person name="Omelchenko D."/>
            <person name="Novikova G."/>
            <person name="Obukhova E."/>
            <person name="Bogdanov V."/>
            <person name="Penin A."/>
            <person name="Logacheva M."/>
        </authorList>
    </citation>
    <scope>NUCLEOTIDE SEQUENCE</scope>
    <source>
        <strain evidence="2">Hsosn_3</strain>
        <tissue evidence="2">Leaf</tissue>
    </source>
</reference>
<gene>
    <name evidence="2" type="ORF">POM88_034636</name>
</gene>